<dbReference type="InterPro" id="IPR001205">
    <property type="entry name" value="RNA-dir_pol_C"/>
</dbReference>
<keyword evidence="1" id="KW-0808">Transferase</keyword>
<evidence type="ECO:0000313" key="5">
    <source>
        <dbReference type="EMBL" id="APG78343.1"/>
    </source>
</evidence>
<evidence type="ECO:0000259" key="4">
    <source>
        <dbReference type="PROSITE" id="PS50507"/>
    </source>
</evidence>
<dbReference type="GO" id="GO:0003968">
    <property type="term" value="F:RNA-directed RNA polymerase activity"/>
    <property type="evidence" value="ECO:0007669"/>
    <property type="project" value="InterPro"/>
</dbReference>
<protein>
    <submittedName>
        <fullName evidence="5">RdRp</fullName>
    </submittedName>
</protein>
<dbReference type="PROSITE" id="PS50507">
    <property type="entry name" value="RDRP_SSRNA_POS"/>
    <property type="match status" value="1"/>
</dbReference>
<dbReference type="Gene3D" id="3.30.70.270">
    <property type="match status" value="1"/>
</dbReference>
<dbReference type="GO" id="GO:0006351">
    <property type="term" value="P:DNA-templated transcription"/>
    <property type="evidence" value="ECO:0007669"/>
    <property type="project" value="InterPro"/>
</dbReference>
<dbReference type="GO" id="GO:0039694">
    <property type="term" value="P:viral RNA genome replication"/>
    <property type="evidence" value="ECO:0007669"/>
    <property type="project" value="InterPro"/>
</dbReference>
<reference evidence="5" key="1">
    <citation type="journal article" date="2016" name="Nature">
        <title>Redefining the invertebrate RNA virosphere.</title>
        <authorList>
            <person name="Shi M."/>
            <person name="Lin X.D."/>
            <person name="Tian J.H."/>
            <person name="Chen L.J."/>
            <person name="Chen X."/>
            <person name="Li C.X."/>
            <person name="Qin X.C."/>
            <person name="Li J."/>
            <person name="Cao J.P."/>
            <person name="Eden J.S."/>
            <person name="Buchmann J."/>
            <person name="Wang W."/>
            <person name="Xu J."/>
            <person name="Holmes E.C."/>
            <person name="Zhang Y.Z."/>
        </authorList>
    </citation>
    <scope>NUCLEOTIDE SEQUENCE</scope>
    <source>
        <strain evidence="5">WLJQ103127</strain>
    </source>
</reference>
<dbReference type="InterPro" id="IPR043502">
    <property type="entry name" value="DNA/RNA_pol_sf"/>
</dbReference>
<evidence type="ECO:0000256" key="2">
    <source>
        <dbReference type="ARBA" id="ARBA00022695"/>
    </source>
</evidence>
<evidence type="ECO:0000256" key="1">
    <source>
        <dbReference type="ARBA" id="ARBA00022679"/>
    </source>
</evidence>
<sequence>MAWNAASIHFPPTSWVRVTPRPADVRQKVDAYFASLPPRPSGLRYERAYLRVKRKYTIYKSNPLHINDVIRQYPHPDRSPGQPWTSYGFRRKDEVNPLYIKQYVHNLKYGVYSSCKTPCTAATRSHVAKTPKFRLIWAYPVHITMAEGMFAVPLIRAFQASRSHYALWVNYAKGDLRRIMVSKPKGYQWLSTDWRAFDSRVPAWLIRDAFAILRENLDFSRYQEYGKPTHPESLPRLWKAVVRYFINTPIRLPSGEVKVKHQGVPSGSYFTSLVDSVCNALAMEYLLDGSEYRAGCDLQLGDDSLYAVRGKLSIQRLDYEAGKVFGFQLNKDKTERGNYVSFLGFRMSPQGYPLVGYDKLMAQLQLPAKRDQFLGDFVSRARALQLCCFGHGCKRFVEEVQCWLDTIPSVEYHLRPRDDLRVKLEALGLDHWPPLHRVMQVV</sequence>
<dbReference type="GO" id="GO:0003723">
    <property type="term" value="F:RNA binding"/>
    <property type="evidence" value="ECO:0007669"/>
    <property type="project" value="InterPro"/>
</dbReference>
<name>A0A1L3KLV7_9VIRU</name>
<accession>A0A1L3KLV7</accession>
<dbReference type="InterPro" id="IPR007094">
    <property type="entry name" value="RNA-dir_pol_PSvirus"/>
</dbReference>
<evidence type="ECO:0000256" key="3">
    <source>
        <dbReference type="ARBA" id="ARBA00022953"/>
    </source>
</evidence>
<dbReference type="Pfam" id="PF00680">
    <property type="entry name" value="RdRP_1"/>
    <property type="match status" value="1"/>
</dbReference>
<organism evidence="5">
    <name type="scientific">Wenling partiti-like virus 4</name>
    <dbReference type="NCBI Taxonomy" id="1923522"/>
    <lineage>
        <taxon>Viruses</taxon>
        <taxon>Riboviria</taxon>
    </lineage>
</organism>
<dbReference type="EMBL" id="KX884228">
    <property type="protein sequence ID" value="APG78343.1"/>
    <property type="molecule type" value="Genomic_RNA"/>
</dbReference>
<feature type="domain" description="RdRp catalytic" evidence="4">
    <location>
        <begin position="187"/>
        <end position="316"/>
    </location>
</feature>
<dbReference type="SUPFAM" id="SSF56672">
    <property type="entry name" value="DNA/RNA polymerases"/>
    <property type="match status" value="1"/>
</dbReference>
<dbReference type="InterPro" id="IPR043128">
    <property type="entry name" value="Rev_trsase/Diguanyl_cyclase"/>
</dbReference>
<keyword evidence="2" id="KW-0548">Nucleotidyltransferase</keyword>
<keyword evidence="3" id="KW-0693">Viral RNA replication</keyword>
<proteinExistence type="predicted"/>